<feature type="domain" description="HTH LytTR-type" evidence="3">
    <location>
        <begin position="303"/>
        <end position="391"/>
    </location>
</feature>
<organism evidence="4 5">
    <name type="scientific">Tsuneonella suprasediminis</name>
    <dbReference type="NCBI Taxonomy" id="2306996"/>
    <lineage>
        <taxon>Bacteria</taxon>
        <taxon>Pseudomonadati</taxon>
        <taxon>Pseudomonadota</taxon>
        <taxon>Alphaproteobacteria</taxon>
        <taxon>Sphingomonadales</taxon>
        <taxon>Erythrobacteraceae</taxon>
        <taxon>Tsuneonella</taxon>
    </lineage>
</organism>
<evidence type="ECO:0000313" key="4">
    <source>
        <dbReference type="EMBL" id="RJX65616.1"/>
    </source>
</evidence>
<evidence type="ECO:0000256" key="2">
    <source>
        <dbReference type="SAM" id="Phobius"/>
    </source>
</evidence>
<dbReference type="Proteomes" id="UP000284322">
    <property type="component" value="Unassembled WGS sequence"/>
</dbReference>
<name>A0A419QYN0_9SPHN</name>
<keyword evidence="2" id="KW-0812">Transmembrane</keyword>
<keyword evidence="2" id="KW-0472">Membrane</keyword>
<keyword evidence="5" id="KW-1185">Reference proteome</keyword>
<evidence type="ECO:0000256" key="1">
    <source>
        <dbReference type="SAM" id="MobiDB-lite"/>
    </source>
</evidence>
<comment type="caution">
    <text evidence="4">The sequence shown here is derived from an EMBL/GenBank/DDBJ whole genome shotgun (WGS) entry which is preliminary data.</text>
</comment>
<evidence type="ECO:0000313" key="5">
    <source>
        <dbReference type="Proteomes" id="UP000284322"/>
    </source>
</evidence>
<dbReference type="PROSITE" id="PS50930">
    <property type="entry name" value="HTH_LYTTR"/>
    <property type="match status" value="1"/>
</dbReference>
<dbReference type="OrthoDB" id="7028951at2"/>
<dbReference type="GO" id="GO:0003677">
    <property type="term" value="F:DNA binding"/>
    <property type="evidence" value="ECO:0007669"/>
    <property type="project" value="InterPro"/>
</dbReference>
<dbReference type="EMBL" id="RAHJ01000022">
    <property type="protein sequence ID" value="RJX65616.1"/>
    <property type="molecule type" value="Genomic_DNA"/>
</dbReference>
<dbReference type="Gene3D" id="2.40.50.1020">
    <property type="entry name" value="LytTr DNA-binding domain"/>
    <property type="match status" value="1"/>
</dbReference>
<evidence type="ECO:0000259" key="3">
    <source>
        <dbReference type="PROSITE" id="PS50930"/>
    </source>
</evidence>
<proteinExistence type="predicted"/>
<dbReference type="SMART" id="SM00850">
    <property type="entry name" value="LytTR"/>
    <property type="match status" value="1"/>
</dbReference>
<feature type="transmembrane region" description="Helical" evidence="2">
    <location>
        <begin position="187"/>
        <end position="215"/>
    </location>
</feature>
<feature type="transmembrane region" description="Helical" evidence="2">
    <location>
        <begin position="154"/>
        <end position="175"/>
    </location>
</feature>
<dbReference type="Pfam" id="PF04397">
    <property type="entry name" value="LytTR"/>
    <property type="match status" value="1"/>
</dbReference>
<dbReference type="AlphaFoldDB" id="A0A419QYN0"/>
<dbReference type="InterPro" id="IPR007492">
    <property type="entry name" value="LytTR_DNA-bd_dom"/>
</dbReference>
<protein>
    <submittedName>
        <fullName evidence="4">LytTR family transcriptional regulator</fullName>
    </submittedName>
</protein>
<reference evidence="4 5" key="1">
    <citation type="submission" date="2018-09" db="EMBL/GenBank/DDBJ databases">
        <title>Altererythrobacter sp.Ery1 and Ery12, the genome sequencing of novel strains in genus Alterythrobacter.</title>
        <authorList>
            <person name="Cheng H."/>
            <person name="Wu Y.-H."/>
            <person name="Fang C."/>
            <person name="Xu X.-W."/>
        </authorList>
    </citation>
    <scope>NUCLEOTIDE SEQUENCE [LARGE SCALE GENOMIC DNA]</scope>
    <source>
        <strain evidence="4 5">Ery12</strain>
    </source>
</reference>
<feature type="transmembrane region" description="Helical" evidence="2">
    <location>
        <begin position="227"/>
        <end position="246"/>
    </location>
</feature>
<accession>A0A419QYN0</accession>
<gene>
    <name evidence="4" type="ORF">D6858_15050</name>
</gene>
<feature type="region of interest" description="Disordered" evidence="1">
    <location>
        <begin position="255"/>
        <end position="284"/>
    </location>
</feature>
<keyword evidence="2" id="KW-1133">Transmembrane helix</keyword>
<feature type="transmembrane region" description="Helical" evidence="2">
    <location>
        <begin position="130"/>
        <end position="148"/>
    </location>
</feature>
<sequence length="391" mass="41625">MCGAIVTRSGAAARRAIATAHATLIPAITIIAPQRTACAERPGKAASAPAARLECVGVGEGVMAVLRASDGFDGTGNATGPLTGNRDCTNAHCISQAGLRWCRLYSWRSMNGTGILADILPDRGRLAREIALMGAAALAMALLAPFGMDAMSFGARLFVWLVFAIGGYLCFRPVVAGGIALSGHTGLPLWLGLALATVLASFPTTLIVAGTLYGWQLGEMRLDRLAALYTNVVVVGGLFTALQVLLRRNSPVAEESVSPCDRDRGTAHADMEASPSLPVREEAPSPDPARLIFDKLPPALGENVLYLENEDHYLRVHTDRGDALILMRMGDAAEALRGIDGARVHRGWWVARRAVSGTTRQGRAIRLQLVDGREVPVARSMVEELRLAGWF</sequence>
<feature type="compositionally biased region" description="Basic and acidic residues" evidence="1">
    <location>
        <begin position="260"/>
        <end position="271"/>
    </location>
</feature>